<keyword evidence="1" id="KW-0472">Membrane</keyword>
<keyword evidence="1" id="KW-1133">Transmembrane helix</keyword>
<feature type="transmembrane region" description="Helical" evidence="1">
    <location>
        <begin position="485"/>
        <end position="508"/>
    </location>
</feature>
<evidence type="ECO:0000259" key="2">
    <source>
        <dbReference type="Pfam" id="PF20163"/>
    </source>
</evidence>
<comment type="caution">
    <text evidence="3">The sequence shown here is derived from an EMBL/GenBank/DDBJ whole genome shotgun (WGS) entry which is preliminary data.</text>
</comment>
<keyword evidence="1" id="KW-0812">Transmembrane</keyword>
<sequence length="678" mass="74643">MSADNEKHPDHGDPAARVPQSRFLSWRVTVSAGALMACLVLAANVGLTIWVRSSFEVNDEGTATLYQGSCETSEVATLWPELVINLLSTLLLGASNVCSQLLSAPTRADINRAHAKGKWLDIGVPSMRNIWHIPRWRACLWAILMLSSIPLHLVYNSVVFRGQALVVYQAELVTEDFVRGGWYNNTGMLSSWRVNRPSIIKQMQASAIAGNLTRLENAECLDVYADRELPTRWKNVLVVTSLKFNSSLIDTRPAMNFNIDSYSGTAGEGGICFADDGYVNDQCEIRDVNGTKEWSIINKELCDQDLCHESGPAPVLYCLAEPFAPLCTVEINLTLLGIVIAFNVVKICCLITTVLAVRFQPLSTIGDAIASFLDFPDHTTANMGPVSVLAGKRGQMSMVKNERPCTFKPKPRRWARAVSVSRWVACLLLCAGILIAGLVLLRQAMEGNTLESFTEGFSGSPSNRMPATVGAPLLANVILTNTPQIAVSLVYLFYNNIFTCMVLAHEYANFATKRKPLRVSRAYGLQRSTLWLQLPYHYVIPMMVAMGFMHWFISRSLYLIQLTMYNAHGQLDEGPSFKGCGFSPYPIILALALGLVMVTVLIGLSFRRLPPEIPIAASCSLAISSATYAARDEVDAAVMPLQYGVLKASAEEVEKDSPPRVGFSRYHVEPLVKGRVYT</sequence>
<accession>A0A8K0SK50</accession>
<feature type="transmembrane region" description="Helical" evidence="1">
    <location>
        <begin position="28"/>
        <end position="51"/>
    </location>
</feature>
<protein>
    <recommendedName>
        <fullName evidence="2">DUF6536 domain-containing protein</fullName>
    </recommendedName>
</protein>
<proteinExistence type="predicted"/>
<reference evidence="3" key="1">
    <citation type="journal article" date="2021" name="Nat. Commun.">
        <title>Genetic determinants of endophytism in the Arabidopsis root mycobiome.</title>
        <authorList>
            <person name="Mesny F."/>
            <person name="Miyauchi S."/>
            <person name="Thiergart T."/>
            <person name="Pickel B."/>
            <person name="Atanasova L."/>
            <person name="Karlsson M."/>
            <person name="Huettel B."/>
            <person name="Barry K.W."/>
            <person name="Haridas S."/>
            <person name="Chen C."/>
            <person name="Bauer D."/>
            <person name="Andreopoulos W."/>
            <person name="Pangilinan J."/>
            <person name="LaButti K."/>
            <person name="Riley R."/>
            <person name="Lipzen A."/>
            <person name="Clum A."/>
            <person name="Drula E."/>
            <person name="Henrissat B."/>
            <person name="Kohler A."/>
            <person name="Grigoriev I.V."/>
            <person name="Martin F.M."/>
            <person name="Hacquard S."/>
        </authorList>
    </citation>
    <scope>NUCLEOTIDE SEQUENCE</scope>
    <source>
        <strain evidence="3">MPI-CAGE-CH-0235</strain>
    </source>
</reference>
<dbReference type="AlphaFoldDB" id="A0A8K0SK50"/>
<feature type="transmembrane region" description="Helical" evidence="1">
    <location>
        <begin position="585"/>
        <end position="606"/>
    </location>
</feature>
<dbReference type="PANTHER" id="PTHR35395">
    <property type="entry name" value="DUF6536 DOMAIN-CONTAINING PROTEIN"/>
    <property type="match status" value="1"/>
</dbReference>
<dbReference type="Proteomes" id="UP000813444">
    <property type="component" value="Unassembled WGS sequence"/>
</dbReference>
<evidence type="ECO:0000256" key="1">
    <source>
        <dbReference type="SAM" id="Phobius"/>
    </source>
</evidence>
<gene>
    <name evidence="3" type="ORF">B0I35DRAFT_439442</name>
</gene>
<dbReference type="EMBL" id="JAGPNK010000012">
    <property type="protein sequence ID" value="KAH7310628.1"/>
    <property type="molecule type" value="Genomic_DNA"/>
</dbReference>
<dbReference type="PANTHER" id="PTHR35395:SF1">
    <property type="entry name" value="DUF6536 DOMAIN-CONTAINING PROTEIN"/>
    <property type="match status" value="1"/>
</dbReference>
<feature type="transmembrane region" description="Helical" evidence="1">
    <location>
        <begin position="136"/>
        <end position="155"/>
    </location>
</feature>
<name>A0A8K0SK50_9HYPO</name>
<dbReference type="Pfam" id="PF20163">
    <property type="entry name" value="DUF6536"/>
    <property type="match status" value="1"/>
</dbReference>
<dbReference type="InterPro" id="IPR046623">
    <property type="entry name" value="DUF6536"/>
</dbReference>
<feature type="transmembrane region" description="Helical" evidence="1">
    <location>
        <begin position="529"/>
        <end position="553"/>
    </location>
</feature>
<dbReference type="OrthoDB" id="5429634at2759"/>
<feature type="transmembrane region" description="Helical" evidence="1">
    <location>
        <begin position="333"/>
        <end position="357"/>
    </location>
</feature>
<keyword evidence="4" id="KW-1185">Reference proteome</keyword>
<organism evidence="3 4">
    <name type="scientific">Stachybotrys elegans</name>
    <dbReference type="NCBI Taxonomy" id="80388"/>
    <lineage>
        <taxon>Eukaryota</taxon>
        <taxon>Fungi</taxon>
        <taxon>Dikarya</taxon>
        <taxon>Ascomycota</taxon>
        <taxon>Pezizomycotina</taxon>
        <taxon>Sordariomycetes</taxon>
        <taxon>Hypocreomycetidae</taxon>
        <taxon>Hypocreales</taxon>
        <taxon>Stachybotryaceae</taxon>
        <taxon>Stachybotrys</taxon>
    </lineage>
</organism>
<evidence type="ECO:0000313" key="3">
    <source>
        <dbReference type="EMBL" id="KAH7310628.1"/>
    </source>
</evidence>
<feature type="transmembrane region" description="Helical" evidence="1">
    <location>
        <begin position="420"/>
        <end position="441"/>
    </location>
</feature>
<evidence type="ECO:0000313" key="4">
    <source>
        <dbReference type="Proteomes" id="UP000813444"/>
    </source>
</evidence>
<feature type="domain" description="DUF6536" evidence="2">
    <location>
        <begin position="26"/>
        <end position="178"/>
    </location>
</feature>